<keyword evidence="4" id="KW-0808">Transferase</keyword>
<evidence type="ECO:0000256" key="6">
    <source>
        <dbReference type="ARBA" id="ARBA00023012"/>
    </source>
</evidence>
<dbReference type="EC" id="2.7.13.3" evidence="2"/>
<dbReference type="InterPro" id="IPR036097">
    <property type="entry name" value="HisK_dim/P_sf"/>
</dbReference>
<evidence type="ECO:0000313" key="9">
    <source>
        <dbReference type="EMBL" id="MDO7849283.1"/>
    </source>
</evidence>
<dbReference type="InterPro" id="IPR003594">
    <property type="entry name" value="HATPase_dom"/>
</dbReference>
<protein>
    <recommendedName>
        <fullName evidence="2">histidine kinase</fullName>
        <ecNumber evidence="2">2.7.13.3</ecNumber>
    </recommendedName>
</protein>
<evidence type="ECO:0000256" key="7">
    <source>
        <dbReference type="SAM" id="Phobius"/>
    </source>
</evidence>
<dbReference type="Gene3D" id="1.10.287.130">
    <property type="match status" value="1"/>
</dbReference>
<keyword evidence="7" id="KW-0812">Transmembrane</keyword>
<dbReference type="Gene3D" id="1.25.40.10">
    <property type="entry name" value="Tetratricopeptide repeat domain"/>
    <property type="match status" value="1"/>
</dbReference>
<keyword evidence="5 9" id="KW-0418">Kinase</keyword>
<dbReference type="InterPro" id="IPR011990">
    <property type="entry name" value="TPR-like_helical_dom_sf"/>
</dbReference>
<keyword evidence="10" id="KW-1185">Reference proteome</keyword>
<comment type="catalytic activity">
    <reaction evidence="1">
        <text>ATP + protein L-histidine = ADP + protein N-phospho-L-histidine.</text>
        <dbReference type="EC" id="2.7.13.3"/>
    </reaction>
</comment>
<keyword evidence="7" id="KW-1133">Transmembrane helix</keyword>
<dbReference type="CDD" id="cd00075">
    <property type="entry name" value="HATPase"/>
    <property type="match status" value="1"/>
</dbReference>
<evidence type="ECO:0000256" key="5">
    <source>
        <dbReference type="ARBA" id="ARBA00022777"/>
    </source>
</evidence>
<gene>
    <name evidence="9" type="ORF">Q5H92_23165</name>
</gene>
<dbReference type="Pfam" id="PF00512">
    <property type="entry name" value="HisKA"/>
    <property type="match status" value="1"/>
</dbReference>
<dbReference type="InterPro" id="IPR036890">
    <property type="entry name" value="HATPase_C_sf"/>
</dbReference>
<dbReference type="SMART" id="SM00388">
    <property type="entry name" value="HisKA"/>
    <property type="match status" value="1"/>
</dbReference>
<dbReference type="InterPro" id="IPR005467">
    <property type="entry name" value="His_kinase_dom"/>
</dbReference>
<evidence type="ECO:0000256" key="3">
    <source>
        <dbReference type="ARBA" id="ARBA00022553"/>
    </source>
</evidence>
<organism evidence="9 10">
    <name type="scientific">Hymenobacter mellowenesis</name>
    <dbReference type="NCBI Taxonomy" id="3063995"/>
    <lineage>
        <taxon>Bacteria</taxon>
        <taxon>Pseudomonadati</taxon>
        <taxon>Bacteroidota</taxon>
        <taxon>Cytophagia</taxon>
        <taxon>Cytophagales</taxon>
        <taxon>Hymenobacteraceae</taxon>
        <taxon>Hymenobacter</taxon>
    </lineage>
</organism>
<feature type="transmembrane region" description="Helical" evidence="7">
    <location>
        <begin position="499"/>
        <end position="519"/>
    </location>
</feature>
<dbReference type="RefSeq" id="WP_305013951.1">
    <property type="nucleotide sequence ID" value="NZ_JAUQSX010000015.1"/>
</dbReference>
<dbReference type="Gene3D" id="3.30.565.10">
    <property type="entry name" value="Histidine kinase-like ATPase, C-terminal domain"/>
    <property type="match status" value="1"/>
</dbReference>
<dbReference type="CDD" id="cd00082">
    <property type="entry name" value="HisKA"/>
    <property type="match status" value="1"/>
</dbReference>
<evidence type="ECO:0000256" key="2">
    <source>
        <dbReference type="ARBA" id="ARBA00012438"/>
    </source>
</evidence>
<dbReference type="Pfam" id="PF02518">
    <property type="entry name" value="HATPase_c"/>
    <property type="match status" value="1"/>
</dbReference>
<reference evidence="9" key="1">
    <citation type="submission" date="2023-07" db="EMBL/GenBank/DDBJ databases">
        <authorList>
            <person name="Kim M.K."/>
        </authorList>
    </citation>
    <scope>NUCLEOTIDE SEQUENCE</scope>
    <source>
        <strain evidence="9">M29</strain>
    </source>
</reference>
<dbReference type="InterPro" id="IPR050736">
    <property type="entry name" value="Sensor_HK_Regulatory"/>
</dbReference>
<dbReference type="SUPFAM" id="SSF47384">
    <property type="entry name" value="Homodimeric domain of signal transducing histidine kinase"/>
    <property type="match status" value="1"/>
</dbReference>
<proteinExistence type="predicted"/>
<dbReference type="SUPFAM" id="SSF55874">
    <property type="entry name" value="ATPase domain of HSP90 chaperone/DNA topoisomerase II/histidine kinase"/>
    <property type="match status" value="1"/>
</dbReference>
<dbReference type="EMBL" id="JAUQSX010000015">
    <property type="protein sequence ID" value="MDO7849283.1"/>
    <property type="molecule type" value="Genomic_DNA"/>
</dbReference>
<accession>A0ABT9AHD4</accession>
<dbReference type="SMART" id="SM00387">
    <property type="entry name" value="HATPase_c"/>
    <property type="match status" value="1"/>
</dbReference>
<dbReference type="Proteomes" id="UP001167796">
    <property type="component" value="Unassembled WGS sequence"/>
</dbReference>
<dbReference type="PRINTS" id="PR00344">
    <property type="entry name" value="BCTRLSENSOR"/>
</dbReference>
<dbReference type="PROSITE" id="PS50109">
    <property type="entry name" value="HIS_KIN"/>
    <property type="match status" value="1"/>
</dbReference>
<keyword evidence="7" id="KW-0472">Membrane</keyword>
<evidence type="ECO:0000259" key="8">
    <source>
        <dbReference type="PROSITE" id="PS50109"/>
    </source>
</evidence>
<dbReference type="GO" id="GO:0016301">
    <property type="term" value="F:kinase activity"/>
    <property type="evidence" value="ECO:0007669"/>
    <property type="project" value="UniProtKB-KW"/>
</dbReference>
<keyword evidence="3" id="KW-0597">Phosphoprotein</keyword>
<name>A0ABT9AHD4_9BACT</name>
<evidence type="ECO:0000256" key="1">
    <source>
        <dbReference type="ARBA" id="ARBA00000085"/>
    </source>
</evidence>
<dbReference type="InterPro" id="IPR003661">
    <property type="entry name" value="HisK_dim/P_dom"/>
</dbReference>
<dbReference type="InterPro" id="IPR004358">
    <property type="entry name" value="Sig_transdc_His_kin-like_C"/>
</dbReference>
<dbReference type="PANTHER" id="PTHR43711">
    <property type="entry name" value="TWO-COMPONENT HISTIDINE KINASE"/>
    <property type="match status" value="1"/>
</dbReference>
<dbReference type="PANTHER" id="PTHR43711:SF1">
    <property type="entry name" value="HISTIDINE KINASE 1"/>
    <property type="match status" value="1"/>
</dbReference>
<comment type="caution">
    <text evidence="9">The sequence shown here is derived from an EMBL/GenBank/DDBJ whole genome shotgun (WGS) entry which is preliminary data.</text>
</comment>
<dbReference type="SUPFAM" id="SSF48452">
    <property type="entry name" value="TPR-like"/>
    <property type="match status" value="1"/>
</dbReference>
<sequence>MAFALALGACHPEPAPVPPAEAWLTVPLLDPDRGRAADLHRLRAALAVPATAQSRFRQLRRLGIYLSHSATPDSGLVPLRAATRLGATLRPALPLELADASSRLAGLHWRHQRYDSACLAYTGAAQVLAAAFPTCEGRAAFRPSDGRNSSVGVSLAGYYANAGLAHQAQNQLPNALRCYDLARRAYQCAPDTAPQKLGGLAWVHTLFADALQEQGEPALAAAHYEQALAALRTQRRYDWGGALQEWATTLQGYAPHLLPARARHLQALATEEQAEMRRRLHTRPRDRDLLAPASTLALLEARARFEARDSATATALAAAAALLLRLRTAAGPEFRAELGYYALASQLAQLQAGWARTHARPGPAARYAAHARAYHDSVPEPTRRTRLGQLLAREWVSQHDYAAARGLLRPMARQQAQAHELQAQRQTLRLLARAYAGQGRYDSAFWAQQRADALADSLRGRQQRAAVAEAETRYRTSLKEIRIRELLAAEVQERHQKKLAWAGAALLALLLAVAAYALLLTRRLAHRLRAARATQNRLYAVIGHDLRGPLTAIEGLATLLDYYRQPALADPAALDELATEVRHTARQLTGLLDNLLHWAANQSGDLAYRPEALVAAELLQESAALYAPAARAQQVAVEVAVSPGLPPLWADRNMVLTQLRNLLGNALRVAPPGSTITLSAAYTAPSLVLSVADTGPGLSAAQLAALASGGSATGLAPRLAGQQGTGLGLPLVRQLAQRQGGAFWLESTLGQGTVARLVLPMAGE</sequence>
<keyword evidence="6" id="KW-0902">Two-component regulatory system</keyword>
<feature type="domain" description="Histidine kinase" evidence="8">
    <location>
        <begin position="541"/>
        <end position="763"/>
    </location>
</feature>
<evidence type="ECO:0000256" key="4">
    <source>
        <dbReference type="ARBA" id="ARBA00022679"/>
    </source>
</evidence>
<evidence type="ECO:0000313" key="10">
    <source>
        <dbReference type="Proteomes" id="UP001167796"/>
    </source>
</evidence>